<proteinExistence type="predicted"/>
<comment type="caution">
    <text evidence="3">The sequence shown here is derived from an EMBL/GenBank/DDBJ whole genome shotgun (WGS) entry which is preliminary data.</text>
</comment>
<keyword evidence="1" id="KW-1133">Transmembrane helix</keyword>
<gene>
    <name evidence="3" type="ORF">ACHAWO_005070</name>
</gene>
<reference evidence="3 4" key="1">
    <citation type="submission" date="2024-10" db="EMBL/GenBank/DDBJ databases">
        <title>Updated reference genomes for cyclostephanoid diatoms.</title>
        <authorList>
            <person name="Roberts W.R."/>
            <person name="Alverson A.J."/>
        </authorList>
    </citation>
    <scope>NUCLEOTIDE SEQUENCE [LARGE SCALE GENOMIC DNA]</scope>
    <source>
        <strain evidence="3 4">AJA010-31</strain>
    </source>
</reference>
<evidence type="ECO:0000313" key="3">
    <source>
        <dbReference type="EMBL" id="KAL3783943.1"/>
    </source>
</evidence>
<dbReference type="EMBL" id="JALLPJ020000744">
    <property type="protein sequence ID" value="KAL3783943.1"/>
    <property type="molecule type" value="Genomic_DNA"/>
</dbReference>
<dbReference type="AlphaFoldDB" id="A0ABD3P7E4"/>
<feature type="signal peptide" evidence="2">
    <location>
        <begin position="1"/>
        <end position="20"/>
    </location>
</feature>
<evidence type="ECO:0000256" key="1">
    <source>
        <dbReference type="SAM" id="Phobius"/>
    </source>
</evidence>
<feature type="transmembrane region" description="Helical" evidence="1">
    <location>
        <begin position="105"/>
        <end position="126"/>
    </location>
</feature>
<keyword evidence="2" id="KW-0732">Signal</keyword>
<feature type="chain" id="PRO_5044810074" evidence="2">
    <location>
        <begin position="21"/>
        <end position="161"/>
    </location>
</feature>
<evidence type="ECO:0000256" key="2">
    <source>
        <dbReference type="SAM" id="SignalP"/>
    </source>
</evidence>
<evidence type="ECO:0000313" key="4">
    <source>
        <dbReference type="Proteomes" id="UP001530400"/>
    </source>
</evidence>
<organism evidence="3 4">
    <name type="scientific">Cyclotella atomus</name>
    <dbReference type="NCBI Taxonomy" id="382360"/>
    <lineage>
        <taxon>Eukaryota</taxon>
        <taxon>Sar</taxon>
        <taxon>Stramenopiles</taxon>
        <taxon>Ochrophyta</taxon>
        <taxon>Bacillariophyta</taxon>
        <taxon>Coscinodiscophyceae</taxon>
        <taxon>Thalassiosirophycidae</taxon>
        <taxon>Stephanodiscales</taxon>
        <taxon>Stephanodiscaceae</taxon>
        <taxon>Cyclotella</taxon>
    </lineage>
</organism>
<name>A0ABD3P7E4_9STRA</name>
<dbReference type="Proteomes" id="UP001530400">
    <property type="component" value="Unassembled WGS sequence"/>
</dbReference>
<keyword evidence="4" id="KW-1185">Reference proteome</keyword>
<protein>
    <submittedName>
        <fullName evidence="3">Uncharacterized protein</fullName>
    </submittedName>
</protein>
<keyword evidence="1" id="KW-0812">Transmembrane</keyword>
<keyword evidence="1" id="KW-0472">Membrane</keyword>
<sequence>MTVNTALFLLFTSPFLFTYAFSTRSFSIARNHFTVHCQHRRRLQLNLDGSDNEDTPTNQELIPNDLGLEIIRGGGDEMSDETWRNIEEGAPSKVDVMKNLLGINIFTYILAILIIFFLSMNTIYGLGWFGQLLGMEGVGTFTRVSDSLPIDVDVSGKEFLL</sequence>
<accession>A0ABD3P7E4</accession>